<dbReference type="CTD" id="43155"/>
<dbReference type="GO" id="GO:0007423">
    <property type="term" value="P:sensory organ development"/>
    <property type="evidence" value="ECO:0007669"/>
    <property type="project" value="InterPro"/>
</dbReference>
<dbReference type="Pfam" id="PF15952">
    <property type="entry name" value="ESM4"/>
    <property type="match status" value="1"/>
</dbReference>
<reference evidence="1" key="1">
    <citation type="journal article" date="2011" name="BMC Evol. Biol.">
        <title>The Enhancer of split complex arose prior to the diversification of schizophoran flies and is strongly conserved between Drosophila and stalk-eyed flies (Diopsidae).</title>
        <authorList>
            <person name="Baker R.H."/>
            <person name="Kuehl J.V."/>
            <person name="Wilkinson G.S."/>
        </authorList>
    </citation>
    <scope>NUCLEOTIDE SEQUENCE</scope>
</reference>
<dbReference type="EMBL" id="JN546230">
    <property type="protein sequence ID" value="AEV91203.1"/>
    <property type="molecule type" value="Genomic_DNA"/>
</dbReference>
<dbReference type="GeneID" id="119678667"/>
<dbReference type="KEGG" id="tda:119678667"/>
<proteinExistence type="predicted"/>
<sequence>MFTDTKNLSNATLLDSNLFNSSEKSKGKLRRVWKPLLRLMSMKTKTKSSTGTSTKTHPNNINLNNATSVKDIYELSTALLEDYTAMIRKVAPEVEQESIPALPVTDTKHTTTVVSSASIEKTPTPNCTGCIYGRNCQHEQFHQDYLFNWTADVYDVDTRNVAAELVNTTSTTGLPVQYISTDDGTFFWTTSEHRVDDNLLHAWLCQTLKQLPVQTALL</sequence>
<dbReference type="RefSeq" id="XP_037946567.1">
    <property type="nucleotide sequence ID" value="XM_038090639.1"/>
</dbReference>
<name>G9I1L6_TELDL</name>
<dbReference type="InterPro" id="IPR029686">
    <property type="entry name" value="Malpha/m4/m2"/>
</dbReference>
<protein>
    <submittedName>
        <fullName evidence="1">Enhancer of split region protein HLHm2</fullName>
    </submittedName>
</protein>
<dbReference type="OrthoDB" id="7985510at2759"/>
<dbReference type="AlphaFoldDB" id="G9I1L6"/>
<evidence type="ECO:0000313" key="1">
    <source>
        <dbReference type="EMBL" id="AEV91203.1"/>
    </source>
</evidence>
<organism evidence="1">
    <name type="scientific">Teleopsis dalmanni</name>
    <name type="common">Malaysian stalk-eyed fly</name>
    <name type="synonym">Cyrtodiopsis dalmanni</name>
    <dbReference type="NCBI Taxonomy" id="139649"/>
    <lineage>
        <taxon>Eukaryota</taxon>
        <taxon>Metazoa</taxon>
        <taxon>Ecdysozoa</taxon>
        <taxon>Arthropoda</taxon>
        <taxon>Hexapoda</taxon>
        <taxon>Insecta</taxon>
        <taxon>Pterygota</taxon>
        <taxon>Neoptera</taxon>
        <taxon>Endopterygota</taxon>
        <taxon>Diptera</taxon>
        <taxon>Brachycera</taxon>
        <taxon>Muscomorpha</taxon>
        <taxon>Diopsoidea</taxon>
        <taxon>Diopsidae</taxon>
        <taxon>Teleopsis</taxon>
    </lineage>
</organism>
<dbReference type="GO" id="GO:0007219">
    <property type="term" value="P:Notch signaling pathway"/>
    <property type="evidence" value="ECO:0007669"/>
    <property type="project" value="InterPro"/>
</dbReference>
<accession>G9I1L6</accession>